<keyword evidence="4" id="KW-1185">Reference proteome</keyword>
<dbReference type="eggNOG" id="COG0318">
    <property type="taxonomic scope" value="Bacteria"/>
</dbReference>
<dbReference type="PROSITE" id="PS00455">
    <property type="entry name" value="AMP_BINDING"/>
    <property type="match status" value="1"/>
</dbReference>
<dbReference type="STRING" id="555088.DealDRAFT_0573"/>
<dbReference type="PANTHER" id="PTHR43767:SF1">
    <property type="entry name" value="NONRIBOSOMAL PEPTIDE SYNTHASE PES1 (EUROFUNG)-RELATED"/>
    <property type="match status" value="1"/>
</dbReference>
<dbReference type="EMBL" id="ACJM01000002">
    <property type="protein sequence ID" value="EEG78643.1"/>
    <property type="molecule type" value="Genomic_DNA"/>
</dbReference>
<protein>
    <submittedName>
        <fullName evidence="3">AMP-dependent synthetase and ligase</fullName>
    </submittedName>
</protein>
<dbReference type="Pfam" id="PF13193">
    <property type="entry name" value="AMP-binding_C"/>
    <property type="match status" value="1"/>
</dbReference>
<dbReference type="InterPro" id="IPR000873">
    <property type="entry name" value="AMP-dep_synth/lig_dom"/>
</dbReference>
<dbReference type="GO" id="GO:0016878">
    <property type="term" value="F:acid-thiol ligase activity"/>
    <property type="evidence" value="ECO:0007669"/>
    <property type="project" value="UniProtKB-ARBA"/>
</dbReference>
<dbReference type="Proteomes" id="UP000006443">
    <property type="component" value="Unassembled WGS sequence"/>
</dbReference>
<dbReference type="InterPro" id="IPR045851">
    <property type="entry name" value="AMP-bd_C_sf"/>
</dbReference>
<proteinExistence type="predicted"/>
<evidence type="ECO:0000313" key="4">
    <source>
        <dbReference type="Proteomes" id="UP000006443"/>
    </source>
</evidence>
<dbReference type="InterPro" id="IPR020845">
    <property type="entry name" value="AMP-binding_CS"/>
</dbReference>
<reference evidence="3 4" key="1">
    <citation type="submission" date="2009-02" db="EMBL/GenBank/DDBJ databases">
        <title>Sequencing of the draft genome and assembly of Dethiobacter alkaliphilus AHT 1.</title>
        <authorList>
            <consortium name="US DOE Joint Genome Institute (JGI-PGF)"/>
            <person name="Lucas S."/>
            <person name="Copeland A."/>
            <person name="Lapidus A."/>
            <person name="Glavina del Rio T."/>
            <person name="Dalin E."/>
            <person name="Tice H."/>
            <person name="Bruce D."/>
            <person name="Goodwin L."/>
            <person name="Pitluck S."/>
            <person name="Larimer F."/>
            <person name="Land M.L."/>
            <person name="Hauser L."/>
            <person name="Muyzer G."/>
        </authorList>
    </citation>
    <scope>NUCLEOTIDE SEQUENCE [LARGE SCALE GENOMIC DNA]</scope>
    <source>
        <strain evidence="3 4">AHT 1</strain>
    </source>
</reference>
<evidence type="ECO:0000259" key="2">
    <source>
        <dbReference type="Pfam" id="PF13193"/>
    </source>
</evidence>
<dbReference type="InterPro" id="IPR025110">
    <property type="entry name" value="AMP-bd_C"/>
</dbReference>
<evidence type="ECO:0000259" key="1">
    <source>
        <dbReference type="Pfam" id="PF00501"/>
    </source>
</evidence>
<dbReference type="AlphaFoldDB" id="C0GDC2"/>
<feature type="domain" description="AMP-binding enzyme C-terminal" evidence="2">
    <location>
        <begin position="472"/>
        <end position="548"/>
    </location>
</feature>
<gene>
    <name evidence="3" type="ORF">DealDRAFT_0573</name>
</gene>
<dbReference type="Gene3D" id="3.40.50.12780">
    <property type="entry name" value="N-terminal domain of ligase-like"/>
    <property type="match status" value="1"/>
</dbReference>
<comment type="caution">
    <text evidence="3">The sequence shown here is derived from an EMBL/GenBank/DDBJ whole genome shotgun (WGS) entry which is preliminary data.</text>
</comment>
<dbReference type="SUPFAM" id="SSF56801">
    <property type="entry name" value="Acetyl-CoA synthetase-like"/>
    <property type="match status" value="1"/>
</dbReference>
<feature type="domain" description="AMP-dependent synthetase/ligase" evidence="1">
    <location>
        <begin position="31"/>
        <end position="417"/>
    </location>
</feature>
<evidence type="ECO:0000313" key="3">
    <source>
        <dbReference type="EMBL" id="EEG78643.1"/>
    </source>
</evidence>
<keyword evidence="3" id="KW-0436">Ligase</keyword>
<dbReference type="Pfam" id="PF00501">
    <property type="entry name" value="AMP-binding"/>
    <property type="match status" value="1"/>
</dbReference>
<dbReference type="Gene3D" id="3.30.300.30">
    <property type="match status" value="1"/>
</dbReference>
<accession>C0GDC2</accession>
<dbReference type="InterPro" id="IPR042099">
    <property type="entry name" value="ANL_N_sf"/>
</dbReference>
<name>C0GDC2_DETAL</name>
<dbReference type="PANTHER" id="PTHR43767">
    <property type="entry name" value="LONG-CHAIN-FATTY-ACID--COA LIGASE"/>
    <property type="match status" value="1"/>
</dbReference>
<dbReference type="InterPro" id="IPR050237">
    <property type="entry name" value="ATP-dep_AMP-bd_enzyme"/>
</dbReference>
<organism evidence="3 4">
    <name type="scientific">Dethiobacter alkaliphilus AHT 1</name>
    <dbReference type="NCBI Taxonomy" id="555088"/>
    <lineage>
        <taxon>Bacteria</taxon>
        <taxon>Bacillati</taxon>
        <taxon>Bacillota</taxon>
        <taxon>Dethiobacteria</taxon>
        <taxon>Dethiobacterales</taxon>
        <taxon>Dethiobacteraceae</taxon>
        <taxon>Dethiobacter</taxon>
    </lineage>
</organism>
<sequence>MKKPWLEYYTEGMKPSVEVPELSVPAVFLEMCAKYGKKTAIIFYGKQLTYNELKKQVESLAAALAELGVGKGDVVALYVLNSPQYIISYMAVLMTGAAVTPVSPVFTSHELKYQLQDSGSKTIICQDILYENLFNTGLDMERVIITGIDEYLPPLKKLLGKTLLKNFSQEMNLSRTDIPSQEGFYQFKELLRSSAPPVNAEIDPHSDIASITYSGGTTGPPKGVMLNHHQIIACGMMMKGFFPFLEEGKEVYPAFLPLYHIYGQLVIMVMGLTQGATLVIFTTPDIDEVLAAVERYQCTGFFGVPTMYEYLKEYDKTGRVDWKRLKLLICGADTLHERTVQDWEKRTGTQIIEGYGQTESGGVSIVNPRNRPKTGTMGIPVSNVKAAVIAIDSTEFVPPGEVGEIVLQGPNVMMGYWNKPEATAETLVQINGEQWLRTGDLGYMDEEGYFHFVDRTRDLIKFKGYSIFARDVEEVLYTHPHVKAAGVIGVSNPKVGQMVKANVVLQPEARGKVTEEEIIKFCEESLAHYKVPKIVEFRGELPKTDVGKVSRRELREEEEEAI</sequence>